<comment type="caution">
    <text evidence="2">The sequence shown here is derived from an EMBL/GenBank/DDBJ whole genome shotgun (WGS) entry which is preliminary data.</text>
</comment>
<accession>A0ABN1TXX5</accession>
<evidence type="ECO:0000256" key="1">
    <source>
        <dbReference type="SAM" id="SignalP"/>
    </source>
</evidence>
<sequence>MLGVLLAVVAAVAGLLTAAPAHAAAWDPGSRTISAPKAADWFIYGDHSAATATVSRTADSTDAFWVGLDGAIATASWQAGRGWSAPRNITAPAASTGKGLSVVARNPHHLDVFWVGQGGTVATTWWDAATGWGKPFTVAPAGSASGAATSVVARNPNHLDVFWTSPAGAVSTTWWDVATGWARPFTVAPVGAAAKTATSVVARNPNHLDVFWTSPAGAVSTTWWDAATGWGRPFTISAPGTAAKTAISVVARNPNHLDVFWISPQWAVSHTWWDAAATWAKPFNLAPDWSATDTDGVTAIARNPNHLDVFWINRQGRVATTWWDAATPWGAPFPIPSWARWGISATARTPDRADLFWVDPNGAIGTTTWDEQKPTPGSHARMTSFSPASNGFQFRNDFTTEPIQNLRFGGLCGGMAYSALDYYYTHQPIPQQNILPATGTKLFNQIYSRQVPSITDNVDKWAELMVNPFGWRTNEFFNWGLQGFNGGRLQELQRSIDAGRPVPLGLFKAGNGGAGPHHQVVAIGYDLGRYRGDLGAFKEDLKIFIYDPNHPGQTVTLVPSVADHSYHYLEFPGESWMTYFVDSKYRTTTPLSLLDEPGNQGATPNQLAVTIGTGGDDLRGGSDNANIVVTFTDGRQQFFDNINNGARWIDNYAQTVVLPIYPGNAKVRSVVLSTTGGDNWNVNTLTVKTLAGQMLYQASGNPLVRFTGAHIPYTARIN</sequence>
<keyword evidence="1" id="KW-0732">Signal</keyword>
<gene>
    <name evidence="2" type="ORF">GCM10009663_57470</name>
</gene>
<feature type="signal peptide" evidence="1">
    <location>
        <begin position="1"/>
        <end position="23"/>
    </location>
</feature>
<dbReference type="EMBL" id="BAAALD010000072">
    <property type="protein sequence ID" value="GAA1108134.1"/>
    <property type="molecule type" value="Genomic_DNA"/>
</dbReference>
<evidence type="ECO:0000313" key="3">
    <source>
        <dbReference type="Proteomes" id="UP001499987"/>
    </source>
</evidence>
<dbReference type="Gene3D" id="2.120.10.70">
    <property type="entry name" value="Fucose-specific lectin"/>
    <property type="match status" value="2"/>
</dbReference>
<proteinExistence type="predicted"/>
<evidence type="ECO:0000313" key="2">
    <source>
        <dbReference type="EMBL" id="GAA1108134.1"/>
    </source>
</evidence>
<protein>
    <submittedName>
        <fullName evidence="2">Uncharacterized protein</fullName>
    </submittedName>
</protein>
<reference evidence="2 3" key="1">
    <citation type="journal article" date="2019" name="Int. J. Syst. Evol. Microbiol.">
        <title>The Global Catalogue of Microorganisms (GCM) 10K type strain sequencing project: providing services to taxonomists for standard genome sequencing and annotation.</title>
        <authorList>
            <consortium name="The Broad Institute Genomics Platform"/>
            <consortium name="The Broad Institute Genome Sequencing Center for Infectious Disease"/>
            <person name="Wu L."/>
            <person name="Ma J."/>
        </authorList>
    </citation>
    <scope>NUCLEOTIDE SEQUENCE [LARGE SCALE GENOMIC DNA]</scope>
    <source>
        <strain evidence="2 3">JCM 13002</strain>
    </source>
</reference>
<dbReference type="RefSeq" id="WP_344626607.1">
    <property type="nucleotide sequence ID" value="NZ_BAAALD010000072.1"/>
</dbReference>
<dbReference type="Proteomes" id="UP001499987">
    <property type="component" value="Unassembled WGS sequence"/>
</dbReference>
<organism evidence="2 3">
    <name type="scientific">Kitasatospora arboriphila</name>
    <dbReference type="NCBI Taxonomy" id="258052"/>
    <lineage>
        <taxon>Bacteria</taxon>
        <taxon>Bacillati</taxon>
        <taxon>Actinomycetota</taxon>
        <taxon>Actinomycetes</taxon>
        <taxon>Kitasatosporales</taxon>
        <taxon>Streptomycetaceae</taxon>
        <taxon>Kitasatospora</taxon>
    </lineage>
</organism>
<feature type="chain" id="PRO_5046888329" evidence="1">
    <location>
        <begin position="24"/>
        <end position="718"/>
    </location>
</feature>
<keyword evidence="3" id="KW-1185">Reference proteome</keyword>
<dbReference type="SUPFAM" id="SSF89372">
    <property type="entry name" value="Fucose-specific lectin"/>
    <property type="match status" value="1"/>
</dbReference>
<name>A0ABN1TXX5_9ACTN</name>